<proteinExistence type="predicted"/>
<sequence>MLFLRRSHNVFPPLTRRRTLFGGLKKTFKKALNIELTADEKREEKVRETIDKATAGAPPIVKLLGKLVTPLINKVATSAAKMQADVEETLAKARLLMLNNKELEAILGQPLTTSMPMTTGVHSVNINGKAVAQVTMQFQVMGNSNRVGTATMVTKMCG</sequence>
<dbReference type="OrthoDB" id="47850at2759"/>
<dbReference type="AlphaFoldDB" id="A0A9W7GEF4"/>
<dbReference type="Proteomes" id="UP001165065">
    <property type="component" value="Unassembled WGS sequence"/>
</dbReference>
<gene>
    <name evidence="1" type="ORF">TrCOL_g4574</name>
</gene>
<keyword evidence="2" id="KW-1185">Reference proteome</keyword>
<protein>
    <submittedName>
        <fullName evidence="1">Uncharacterized protein</fullName>
    </submittedName>
</protein>
<evidence type="ECO:0000313" key="1">
    <source>
        <dbReference type="EMBL" id="GMI43793.1"/>
    </source>
</evidence>
<accession>A0A9W7GEF4</accession>
<evidence type="ECO:0000313" key="2">
    <source>
        <dbReference type="Proteomes" id="UP001165065"/>
    </source>
</evidence>
<name>A0A9W7GEF4_9STRA</name>
<comment type="caution">
    <text evidence="1">The sequence shown here is derived from an EMBL/GenBank/DDBJ whole genome shotgun (WGS) entry which is preliminary data.</text>
</comment>
<dbReference type="EMBL" id="BRYA01000199">
    <property type="protein sequence ID" value="GMI43793.1"/>
    <property type="molecule type" value="Genomic_DNA"/>
</dbReference>
<reference evidence="2" key="1">
    <citation type="journal article" date="2023" name="Commun. Biol.">
        <title>Genome analysis of Parmales, the sister group of diatoms, reveals the evolutionary specialization of diatoms from phago-mixotrophs to photoautotrophs.</title>
        <authorList>
            <person name="Ban H."/>
            <person name="Sato S."/>
            <person name="Yoshikawa S."/>
            <person name="Yamada K."/>
            <person name="Nakamura Y."/>
            <person name="Ichinomiya M."/>
            <person name="Sato N."/>
            <person name="Blanc-Mathieu R."/>
            <person name="Endo H."/>
            <person name="Kuwata A."/>
            <person name="Ogata H."/>
        </authorList>
    </citation>
    <scope>NUCLEOTIDE SEQUENCE [LARGE SCALE GENOMIC DNA]</scope>
</reference>
<organism evidence="1 2">
    <name type="scientific">Triparma columacea</name>
    <dbReference type="NCBI Taxonomy" id="722753"/>
    <lineage>
        <taxon>Eukaryota</taxon>
        <taxon>Sar</taxon>
        <taxon>Stramenopiles</taxon>
        <taxon>Ochrophyta</taxon>
        <taxon>Bolidophyceae</taxon>
        <taxon>Parmales</taxon>
        <taxon>Triparmaceae</taxon>
        <taxon>Triparma</taxon>
    </lineage>
</organism>